<evidence type="ECO:0000259" key="2">
    <source>
        <dbReference type="SMART" id="SM01126"/>
    </source>
</evidence>
<keyword evidence="4" id="KW-1185">Reference proteome</keyword>
<dbReference type="InterPro" id="IPR024442">
    <property type="entry name" value="Transposase_Zn_ribbon"/>
</dbReference>
<dbReference type="SMART" id="SM01126">
    <property type="entry name" value="DDE_Tnp_IS1595"/>
    <property type="match status" value="1"/>
</dbReference>
<name>A0A3N0BN81_9SPHI</name>
<accession>A0A3N0BN81</accession>
<dbReference type="InterPro" id="IPR024445">
    <property type="entry name" value="Tnp_ISXO2-like"/>
</dbReference>
<dbReference type="AlphaFoldDB" id="A0A3N0BN81"/>
<proteinExistence type="predicted"/>
<evidence type="ECO:0000313" key="4">
    <source>
        <dbReference type="Proteomes" id="UP000274046"/>
    </source>
</evidence>
<reference evidence="3 4" key="1">
    <citation type="submission" date="2018-10" db="EMBL/GenBank/DDBJ databases">
        <title>Genome sequencing of Pedobacter jejuensis TNB23.</title>
        <authorList>
            <person name="Cho Y.-J."/>
            <person name="Cho A."/>
            <person name="Kim O.-S."/>
        </authorList>
    </citation>
    <scope>NUCLEOTIDE SEQUENCE [LARGE SCALE GENOMIC DNA]</scope>
    <source>
        <strain evidence="3 4">TNB23</strain>
    </source>
</reference>
<dbReference type="PANTHER" id="PTHR47163">
    <property type="entry name" value="DDE_TNP_IS1595 DOMAIN-CONTAINING PROTEIN"/>
    <property type="match status" value="1"/>
</dbReference>
<feature type="region of interest" description="Disordered" evidence="1">
    <location>
        <begin position="143"/>
        <end position="163"/>
    </location>
</feature>
<gene>
    <name evidence="3" type="ORF">D7004_18305</name>
</gene>
<evidence type="ECO:0000256" key="1">
    <source>
        <dbReference type="SAM" id="MobiDB-lite"/>
    </source>
</evidence>
<dbReference type="InterPro" id="IPR053164">
    <property type="entry name" value="IS1016-like_transposase"/>
</dbReference>
<dbReference type="PANTHER" id="PTHR47163:SF2">
    <property type="entry name" value="SI:DKEY-17M8.2"/>
    <property type="match status" value="1"/>
</dbReference>
<sequence length="322" mass="37082">MSETRYKTIIDLVKVFPDERACHQYLAGQRWDTGEIICPHDGCGHNQSYVFSDGIRYKCKKCQTLFTAKTNTFMEGSKLSTIKWMLAMYLVMHKKGISSVQLAKDVGVTQKTAWFMLQRVRWALGNEDEDMLSGDVVSDETFVGGKNKNRHRDKKVEQSQGRSFKDKTPVLGLMQTNEYELVDGERIITKHSKVKCFVVKDTKAKSIQPLVKANVKAGSNFTSDEWHAYRGLNSDYNHQVVDHGKGQYMNDLGYTSNAIEGFWGQCKRSIIGIYVKPTRKHLQKYFNEFSFRHNYRNLAIQEQIETIIGNMVCRLKYKDLIA</sequence>
<dbReference type="RefSeq" id="WP_123207279.1">
    <property type="nucleotide sequence ID" value="NZ_RBEE01000044.1"/>
</dbReference>
<dbReference type="NCBIfam" id="NF033547">
    <property type="entry name" value="transpos_IS1595"/>
    <property type="match status" value="1"/>
</dbReference>
<organism evidence="3 4">
    <name type="scientific">Pedobacter jejuensis</name>
    <dbReference type="NCBI Taxonomy" id="1268550"/>
    <lineage>
        <taxon>Bacteria</taxon>
        <taxon>Pseudomonadati</taxon>
        <taxon>Bacteroidota</taxon>
        <taxon>Sphingobacteriia</taxon>
        <taxon>Sphingobacteriales</taxon>
        <taxon>Sphingobacteriaceae</taxon>
        <taxon>Pedobacter</taxon>
    </lineage>
</organism>
<dbReference type="OrthoDB" id="9783459at2"/>
<dbReference type="EMBL" id="RBEE01000044">
    <property type="protein sequence ID" value="RNL50166.1"/>
    <property type="molecule type" value="Genomic_DNA"/>
</dbReference>
<feature type="domain" description="ISXO2-like transposase" evidence="2">
    <location>
        <begin position="131"/>
        <end position="294"/>
    </location>
</feature>
<protein>
    <submittedName>
        <fullName evidence="3">IS1595 family transposase</fullName>
    </submittedName>
</protein>
<dbReference type="Proteomes" id="UP000274046">
    <property type="component" value="Unassembled WGS sequence"/>
</dbReference>
<dbReference type="Pfam" id="PF12760">
    <property type="entry name" value="Zn_ribbon_IS1595"/>
    <property type="match status" value="1"/>
</dbReference>
<evidence type="ECO:0000313" key="3">
    <source>
        <dbReference type="EMBL" id="RNL50166.1"/>
    </source>
</evidence>
<comment type="caution">
    <text evidence="3">The sequence shown here is derived from an EMBL/GenBank/DDBJ whole genome shotgun (WGS) entry which is preliminary data.</text>
</comment>
<dbReference type="Pfam" id="PF12762">
    <property type="entry name" value="DDE_Tnp_IS1595"/>
    <property type="match status" value="1"/>
</dbReference>